<gene>
    <name evidence="7" type="ORF">ACFSYJ_24075</name>
</gene>
<dbReference type="InterPro" id="IPR011701">
    <property type="entry name" value="MFS"/>
</dbReference>
<feature type="transmembrane region" description="Helical" evidence="5">
    <location>
        <begin position="85"/>
        <end position="103"/>
    </location>
</feature>
<feature type="transmembrane region" description="Helical" evidence="5">
    <location>
        <begin position="249"/>
        <end position="269"/>
    </location>
</feature>
<dbReference type="Proteomes" id="UP001597419">
    <property type="component" value="Unassembled WGS sequence"/>
</dbReference>
<feature type="transmembrane region" description="Helical" evidence="5">
    <location>
        <begin position="109"/>
        <end position="130"/>
    </location>
</feature>
<comment type="caution">
    <text evidence="7">The sequence shown here is derived from an EMBL/GenBank/DDBJ whole genome shotgun (WGS) entry which is preliminary data.</text>
</comment>
<feature type="transmembrane region" description="Helical" evidence="5">
    <location>
        <begin position="281"/>
        <end position="299"/>
    </location>
</feature>
<evidence type="ECO:0000256" key="5">
    <source>
        <dbReference type="SAM" id="Phobius"/>
    </source>
</evidence>
<dbReference type="Pfam" id="PF07690">
    <property type="entry name" value="MFS_1"/>
    <property type="match status" value="2"/>
</dbReference>
<dbReference type="InterPro" id="IPR036259">
    <property type="entry name" value="MFS_trans_sf"/>
</dbReference>
<dbReference type="PANTHER" id="PTHR23528">
    <property type="match status" value="1"/>
</dbReference>
<name>A0ABW5GLH5_9PSEU</name>
<evidence type="ECO:0000256" key="4">
    <source>
        <dbReference type="ARBA" id="ARBA00023136"/>
    </source>
</evidence>
<keyword evidence="4 5" id="KW-0472">Membrane</keyword>
<dbReference type="PANTHER" id="PTHR23528:SF1">
    <property type="entry name" value="MAJOR FACILITATOR SUPERFAMILY (MFS) PROFILE DOMAIN-CONTAINING PROTEIN"/>
    <property type="match status" value="1"/>
</dbReference>
<evidence type="ECO:0000313" key="7">
    <source>
        <dbReference type="EMBL" id="MFD2461706.1"/>
    </source>
</evidence>
<dbReference type="EMBL" id="JBHUKU010000014">
    <property type="protein sequence ID" value="MFD2461706.1"/>
    <property type="molecule type" value="Genomic_DNA"/>
</dbReference>
<dbReference type="Gene3D" id="1.20.1250.20">
    <property type="entry name" value="MFS general substrate transporter like domains"/>
    <property type="match status" value="2"/>
</dbReference>
<feature type="transmembrane region" description="Helical" evidence="5">
    <location>
        <begin position="305"/>
        <end position="322"/>
    </location>
</feature>
<feature type="transmembrane region" description="Helical" evidence="5">
    <location>
        <begin position="171"/>
        <end position="191"/>
    </location>
</feature>
<feature type="domain" description="Major facilitator superfamily (MFS) profile" evidence="6">
    <location>
        <begin position="171"/>
        <end position="394"/>
    </location>
</feature>
<keyword evidence="3 5" id="KW-1133">Transmembrane helix</keyword>
<reference evidence="8" key="1">
    <citation type="journal article" date="2019" name="Int. J. Syst. Evol. Microbiol.">
        <title>The Global Catalogue of Microorganisms (GCM) 10K type strain sequencing project: providing services to taxonomists for standard genome sequencing and annotation.</title>
        <authorList>
            <consortium name="The Broad Institute Genomics Platform"/>
            <consortium name="The Broad Institute Genome Sequencing Center for Infectious Disease"/>
            <person name="Wu L."/>
            <person name="Ma J."/>
        </authorList>
    </citation>
    <scope>NUCLEOTIDE SEQUENCE [LARGE SCALE GENOMIC DNA]</scope>
    <source>
        <strain evidence="8">CGMCC 4.7643</strain>
    </source>
</reference>
<comment type="subcellular location">
    <subcellularLocation>
        <location evidence="1">Cell membrane</location>
        <topology evidence="1">Multi-pass membrane protein</topology>
    </subcellularLocation>
</comment>
<proteinExistence type="predicted"/>
<keyword evidence="2 5" id="KW-0812">Transmembrane</keyword>
<feature type="transmembrane region" description="Helical" evidence="5">
    <location>
        <begin position="51"/>
        <end position="73"/>
    </location>
</feature>
<dbReference type="SUPFAM" id="SSF103473">
    <property type="entry name" value="MFS general substrate transporter"/>
    <property type="match status" value="1"/>
</dbReference>
<feature type="transmembrane region" description="Helical" evidence="5">
    <location>
        <begin position="212"/>
        <end position="237"/>
    </location>
</feature>
<dbReference type="InterPro" id="IPR020846">
    <property type="entry name" value="MFS_dom"/>
</dbReference>
<feature type="transmembrane region" description="Helical" evidence="5">
    <location>
        <begin position="12"/>
        <end position="31"/>
    </location>
</feature>
<evidence type="ECO:0000256" key="1">
    <source>
        <dbReference type="ARBA" id="ARBA00004651"/>
    </source>
</evidence>
<feature type="transmembrane region" description="Helical" evidence="5">
    <location>
        <begin position="142"/>
        <end position="165"/>
    </location>
</feature>
<evidence type="ECO:0000256" key="3">
    <source>
        <dbReference type="ARBA" id="ARBA00022989"/>
    </source>
</evidence>
<protein>
    <submittedName>
        <fullName evidence="7">MFS transporter</fullName>
    </submittedName>
</protein>
<accession>A0ABW5GLH5</accession>
<evidence type="ECO:0000256" key="2">
    <source>
        <dbReference type="ARBA" id="ARBA00022692"/>
    </source>
</evidence>
<evidence type="ECO:0000259" key="6">
    <source>
        <dbReference type="PROSITE" id="PS50850"/>
    </source>
</evidence>
<organism evidence="7 8">
    <name type="scientific">Amycolatopsis samaneae</name>
    <dbReference type="NCBI Taxonomy" id="664691"/>
    <lineage>
        <taxon>Bacteria</taxon>
        <taxon>Bacillati</taxon>
        <taxon>Actinomycetota</taxon>
        <taxon>Actinomycetes</taxon>
        <taxon>Pseudonocardiales</taxon>
        <taxon>Pseudonocardiaceae</taxon>
        <taxon>Amycolatopsis</taxon>
    </lineage>
</organism>
<dbReference type="RefSeq" id="WP_345390432.1">
    <property type="nucleotide sequence ID" value="NZ_BAABHG010000004.1"/>
</dbReference>
<feature type="transmembrane region" description="Helical" evidence="5">
    <location>
        <begin position="370"/>
        <end position="390"/>
    </location>
</feature>
<evidence type="ECO:0000313" key="8">
    <source>
        <dbReference type="Proteomes" id="UP001597419"/>
    </source>
</evidence>
<dbReference type="CDD" id="cd06174">
    <property type="entry name" value="MFS"/>
    <property type="match status" value="1"/>
</dbReference>
<dbReference type="PROSITE" id="PS50850">
    <property type="entry name" value="MFS"/>
    <property type="match status" value="1"/>
</dbReference>
<sequence length="394" mass="40539">MTAPTTPVRPGWIGALSAATLGMSIAVLTPIQVLLPLQIEAIDPARKVANLGWITAVAAVLSMVVCPVAGALSDRTVSRFGRRRQWVAGSALVCAAGLVLLGVQTTIAGVAVTWCVVQAGTNAMYAALTASVPDLVPVRQRGVVSAFVGLPLPLSLVLGSFLVSTVVTGRFAGYCLLAGLLLALVVPFVLLPTDGPRPERVPAGLPRFTHDLGWAFGCRLGIQLANAVGTLYLLYYLRDVVHHEDPARAVFALIVVYTAGILLTSVVAGRWSDRSGLRKPFVVVSSLVVAAAMVVLSLAHTFSAALFAAALMGVGYGVYLAVDNALITQVLPAAHAHARDLGVVNLANTAPQALAPAIAGVVIADLGGYSPLYLLAAACALAGAAAIGPVRSVR</sequence>
<keyword evidence="8" id="KW-1185">Reference proteome</keyword>